<sequence length="124" mass="13544">MKNLTLFIMSVLLATLALGFATRTATAEDLAKTMPNDVKVIVDNDRVRVLDVLHKPGVKEPMHSHPAYVSVYLSATRVKVTTPDGKAVEKDRKAGEVAWSEAVTHALENVGTADQHVIVIELKK</sequence>
<feature type="chain" id="PRO_5015700579" description="Cytoplasmic protein" evidence="1">
    <location>
        <begin position="28"/>
        <end position="124"/>
    </location>
</feature>
<proteinExistence type="predicted"/>
<dbReference type="Gene3D" id="2.60.120.10">
    <property type="entry name" value="Jelly Rolls"/>
    <property type="match status" value="1"/>
</dbReference>
<dbReference type="InterPro" id="IPR014710">
    <property type="entry name" value="RmlC-like_jellyroll"/>
</dbReference>
<dbReference type="AlphaFoldDB" id="A0A2U3QLC3"/>
<name>A0A2U3QLC3_9BACT</name>
<protein>
    <recommendedName>
        <fullName evidence="4">Cytoplasmic protein</fullName>
    </recommendedName>
</protein>
<keyword evidence="3" id="KW-1185">Reference proteome</keyword>
<evidence type="ECO:0000313" key="2">
    <source>
        <dbReference type="EMBL" id="SPQ02186.1"/>
    </source>
</evidence>
<organism evidence="2 3">
    <name type="scientific">Candidatus Sulfobium mesophilum</name>
    <dbReference type="NCBI Taxonomy" id="2016548"/>
    <lineage>
        <taxon>Bacteria</taxon>
        <taxon>Pseudomonadati</taxon>
        <taxon>Nitrospirota</taxon>
        <taxon>Nitrospiria</taxon>
        <taxon>Nitrospirales</taxon>
        <taxon>Nitrospiraceae</taxon>
        <taxon>Candidatus Sulfobium</taxon>
    </lineage>
</organism>
<evidence type="ECO:0000256" key="1">
    <source>
        <dbReference type="SAM" id="SignalP"/>
    </source>
</evidence>
<dbReference type="OrthoDB" id="9800684at2"/>
<reference evidence="3" key="1">
    <citation type="submission" date="2018-03" db="EMBL/GenBank/DDBJ databases">
        <authorList>
            <person name="Zecchin S."/>
        </authorList>
    </citation>
    <scope>NUCLEOTIDE SEQUENCE [LARGE SCALE GENOMIC DNA]</scope>
</reference>
<dbReference type="Proteomes" id="UP000245125">
    <property type="component" value="Unassembled WGS sequence"/>
</dbReference>
<gene>
    <name evidence="2" type="ORF">NBG4_980002</name>
</gene>
<dbReference type="SUPFAM" id="SSF51182">
    <property type="entry name" value="RmlC-like cupins"/>
    <property type="match status" value="1"/>
</dbReference>
<feature type="signal peptide" evidence="1">
    <location>
        <begin position="1"/>
        <end position="27"/>
    </location>
</feature>
<evidence type="ECO:0000313" key="3">
    <source>
        <dbReference type="Proteomes" id="UP000245125"/>
    </source>
</evidence>
<keyword evidence="1" id="KW-0732">Signal</keyword>
<evidence type="ECO:0008006" key="4">
    <source>
        <dbReference type="Google" id="ProtNLM"/>
    </source>
</evidence>
<accession>A0A2U3QLC3</accession>
<dbReference type="InterPro" id="IPR011051">
    <property type="entry name" value="RmlC_Cupin_sf"/>
</dbReference>
<dbReference type="EMBL" id="OUUY01000150">
    <property type="protein sequence ID" value="SPQ02186.1"/>
    <property type="molecule type" value="Genomic_DNA"/>
</dbReference>